<sequence length="113" mass="12991">MAVAVNEMVLAEQPIENTPDNNLTMFDRDFYSLGLLHKWANTGVERHWLIPLKKNVQYGVVRKLGQQDKLVKLNSSARARKLWPDLANALVVRVVSRNIQGKQYDVLTYFLPI</sequence>
<reference evidence="1 2" key="1">
    <citation type="submission" date="2013-07" db="EMBL/GenBank/DDBJ databases">
        <title>Comparative Genomic and Metabolomic Analysis of Twelve Strains of Pseudoalteromonas luteoviolacea.</title>
        <authorList>
            <person name="Vynne N.G."/>
            <person name="Mansson M."/>
            <person name="Gram L."/>
        </authorList>
    </citation>
    <scope>NUCLEOTIDE SEQUENCE [LARGE SCALE GENOMIC DNA]</scope>
    <source>
        <strain evidence="1 2">NCIMB 1942</strain>
    </source>
</reference>
<dbReference type="Proteomes" id="UP000076587">
    <property type="component" value="Unassembled WGS sequence"/>
</dbReference>
<dbReference type="AlphaFoldDB" id="A0A167HTA5"/>
<accession>A0A167HTA5</accession>
<evidence type="ECO:0008006" key="3">
    <source>
        <dbReference type="Google" id="ProtNLM"/>
    </source>
</evidence>
<gene>
    <name evidence="1" type="ORF">N482_22070</name>
</gene>
<comment type="caution">
    <text evidence="1">The sequence shown here is derived from an EMBL/GenBank/DDBJ whole genome shotgun (WGS) entry which is preliminary data.</text>
</comment>
<dbReference type="EMBL" id="AUXT01000007">
    <property type="protein sequence ID" value="KZN58502.1"/>
    <property type="molecule type" value="Genomic_DNA"/>
</dbReference>
<dbReference type="PANTHER" id="PTHR37529:SF1">
    <property type="entry name" value="TRANSPOSASE INSG FOR INSERTION SEQUENCE ELEMENT IS4-RELATED"/>
    <property type="match status" value="1"/>
</dbReference>
<protein>
    <recommendedName>
        <fullName evidence="3">Transposase IS4-like domain-containing protein</fullName>
    </recommendedName>
</protein>
<organism evidence="1 2">
    <name type="scientific">Pseudoalteromonas luteoviolacea NCIMB 1942</name>
    <dbReference type="NCBI Taxonomy" id="1365253"/>
    <lineage>
        <taxon>Bacteria</taxon>
        <taxon>Pseudomonadati</taxon>
        <taxon>Pseudomonadota</taxon>
        <taxon>Gammaproteobacteria</taxon>
        <taxon>Alteromonadales</taxon>
        <taxon>Pseudoalteromonadaceae</taxon>
        <taxon>Pseudoalteromonas</taxon>
    </lineage>
</organism>
<evidence type="ECO:0000313" key="2">
    <source>
        <dbReference type="Proteomes" id="UP000076587"/>
    </source>
</evidence>
<name>A0A167HTA5_9GAMM</name>
<proteinExistence type="predicted"/>
<evidence type="ECO:0000313" key="1">
    <source>
        <dbReference type="EMBL" id="KZN58502.1"/>
    </source>
</evidence>
<dbReference type="PATRIC" id="fig|1365253.3.peg.247"/>
<dbReference type="PANTHER" id="PTHR37529">
    <property type="entry name" value="TRANSPOSASE INSG FOR INSERTION SEQUENCE ELEMENT IS4-RELATED"/>
    <property type="match status" value="1"/>
</dbReference>